<reference evidence="4 5" key="1">
    <citation type="journal article" date="2018" name="New Phytol.">
        <title>Phylogenomics of Endogonaceae and evolution of mycorrhizas within Mucoromycota.</title>
        <authorList>
            <person name="Chang Y."/>
            <person name="Desiro A."/>
            <person name="Na H."/>
            <person name="Sandor L."/>
            <person name="Lipzen A."/>
            <person name="Clum A."/>
            <person name="Barry K."/>
            <person name="Grigoriev I.V."/>
            <person name="Martin F.M."/>
            <person name="Stajich J.E."/>
            <person name="Smith M.E."/>
            <person name="Bonito G."/>
            <person name="Spatafora J.W."/>
        </authorList>
    </citation>
    <scope>NUCLEOTIDE SEQUENCE [LARGE SCALE GENOMIC DNA]</scope>
    <source>
        <strain evidence="4 5">AD002</strain>
    </source>
</reference>
<feature type="compositionally biased region" description="Basic and acidic residues" evidence="1">
    <location>
        <begin position="461"/>
        <end position="472"/>
    </location>
</feature>
<evidence type="ECO:0000313" key="4">
    <source>
        <dbReference type="EMBL" id="RUS24644.1"/>
    </source>
</evidence>
<dbReference type="EMBL" id="RBNJ01015366">
    <property type="protein sequence ID" value="RUS24644.1"/>
    <property type="molecule type" value="Genomic_DNA"/>
</dbReference>
<accession>A0A433Q4S1</accession>
<evidence type="ECO:0000256" key="2">
    <source>
        <dbReference type="SAM" id="Phobius"/>
    </source>
</evidence>
<comment type="caution">
    <text evidence="4">The sequence shown here is derived from an EMBL/GenBank/DDBJ whole genome shotgun (WGS) entry which is preliminary data.</text>
</comment>
<protein>
    <submittedName>
        <fullName evidence="4">Brix domain-containing protein</fullName>
    </submittedName>
</protein>
<keyword evidence="2" id="KW-1133">Transmembrane helix</keyword>
<dbReference type="SMART" id="SM00879">
    <property type="entry name" value="Brix"/>
    <property type="match status" value="1"/>
</dbReference>
<feature type="region of interest" description="Disordered" evidence="1">
    <location>
        <begin position="302"/>
        <end position="530"/>
    </location>
</feature>
<dbReference type="InterPro" id="IPR007109">
    <property type="entry name" value="Brix"/>
</dbReference>
<feature type="compositionally biased region" description="Basic and acidic residues" evidence="1">
    <location>
        <begin position="332"/>
        <end position="348"/>
    </location>
</feature>
<feature type="transmembrane region" description="Helical" evidence="2">
    <location>
        <begin position="535"/>
        <end position="558"/>
    </location>
</feature>
<organism evidence="4 5">
    <name type="scientific">Jimgerdemannia flammicorona</name>
    <dbReference type="NCBI Taxonomy" id="994334"/>
    <lineage>
        <taxon>Eukaryota</taxon>
        <taxon>Fungi</taxon>
        <taxon>Fungi incertae sedis</taxon>
        <taxon>Mucoromycota</taxon>
        <taxon>Mucoromycotina</taxon>
        <taxon>Endogonomycetes</taxon>
        <taxon>Endogonales</taxon>
        <taxon>Endogonaceae</taxon>
        <taxon>Jimgerdemannia</taxon>
    </lineage>
</organism>
<dbReference type="GO" id="GO:0030687">
    <property type="term" value="C:preribosome, large subunit precursor"/>
    <property type="evidence" value="ECO:0007669"/>
    <property type="project" value="TreeGrafter"/>
</dbReference>
<dbReference type="PANTHER" id="PTHR12661:SF5">
    <property type="entry name" value="SUPPRESSOR OF SWI4 1 HOMOLOG"/>
    <property type="match status" value="1"/>
</dbReference>
<dbReference type="AlphaFoldDB" id="A0A433Q4S1"/>
<evidence type="ECO:0000256" key="1">
    <source>
        <dbReference type="SAM" id="MobiDB-lite"/>
    </source>
</evidence>
<feature type="domain" description="Brix" evidence="3">
    <location>
        <begin position="23"/>
        <end position="285"/>
    </location>
</feature>
<feature type="compositionally biased region" description="Basic and acidic residues" evidence="1">
    <location>
        <begin position="302"/>
        <end position="326"/>
    </location>
</feature>
<keyword evidence="5" id="KW-1185">Reference proteome</keyword>
<dbReference type="PANTHER" id="PTHR12661">
    <property type="entry name" value="PETER PAN-RELATED"/>
    <property type="match status" value="1"/>
</dbReference>
<dbReference type="GO" id="GO:0006364">
    <property type="term" value="P:rRNA processing"/>
    <property type="evidence" value="ECO:0007669"/>
    <property type="project" value="InterPro"/>
</dbReference>
<keyword evidence="2" id="KW-0812">Transmembrane</keyword>
<proteinExistence type="predicted"/>
<dbReference type="Proteomes" id="UP000274822">
    <property type="component" value="Unassembled WGS sequence"/>
</dbReference>
<dbReference type="Pfam" id="PF04427">
    <property type="entry name" value="Brix"/>
    <property type="match status" value="1"/>
</dbReference>
<dbReference type="InterPro" id="IPR045112">
    <property type="entry name" value="PPAN-like"/>
</dbReference>
<dbReference type="GO" id="GO:0000027">
    <property type="term" value="P:ribosomal large subunit assembly"/>
    <property type="evidence" value="ECO:0007669"/>
    <property type="project" value="TreeGrafter"/>
</dbReference>
<evidence type="ECO:0000313" key="5">
    <source>
        <dbReference type="Proteomes" id="UP000274822"/>
    </source>
</evidence>
<feature type="compositionally biased region" description="Gly residues" evidence="1">
    <location>
        <begin position="473"/>
        <end position="522"/>
    </location>
</feature>
<dbReference type="SUPFAM" id="SSF52954">
    <property type="entry name" value="Class II aaRS ABD-related"/>
    <property type="match status" value="1"/>
</dbReference>
<feature type="compositionally biased region" description="Acidic residues" evidence="1">
    <location>
        <begin position="349"/>
        <end position="403"/>
    </location>
</feature>
<name>A0A433Q4S1_9FUNG</name>
<feature type="compositionally biased region" description="Basic residues" evidence="1">
    <location>
        <begin position="1"/>
        <end position="10"/>
    </location>
</feature>
<sequence>MAKRRRKSHTHVAPEDHPNAGAPKSFVMRSGPVGKAVSTLVKDIRRIMEPNTASKLRERKNNKLKDFIMVAGQLGVTHFLIVSRTEAGTNLRIARVPRGPTLTFRVVTYSLARDVLALQKNPHSPGAEFHTSPLLVLNNFGADKKEFKLMTSMFQNLFPPINVQTMQLADARRIILLNYNADTQTIDFRHYAVAVRPVGISKSVKRILTTNIPNLSRFEDISEYVLREAQASESDVEDAGESTVMLPQDFVGRNNRRTEQRAIRLTELGPRIELRLIKVQNGLCGGEVLFHEFVHKTADELKQQEHDRQQRKQEAAVRRKQQEKNVERKKKEKEEHRLRTGGKPRKEGDEDEGEDQGDEGEDQGDEGEDQEDEGEDQGDDVEDDSDEDGFEMEEDEEDEEEEGMGAGRSRNGLFNEDEGSGEEKEEGEDDNDDDEIEMEENEENSIPAYKKQKINTTRVAPRADRGKNHEVGGRGAGSRGTGIRGSGSGGRGAGGRGSGGRGADGRGAGGRGAGGRGAGSRGRGAREGREGGTFGGVWCVMVVVIIVPLSMIVTKIAISKVHAAAESG</sequence>
<dbReference type="GO" id="GO:0019843">
    <property type="term" value="F:rRNA binding"/>
    <property type="evidence" value="ECO:0007669"/>
    <property type="project" value="InterPro"/>
</dbReference>
<evidence type="ECO:0000259" key="3">
    <source>
        <dbReference type="PROSITE" id="PS50833"/>
    </source>
</evidence>
<feature type="region of interest" description="Disordered" evidence="1">
    <location>
        <begin position="1"/>
        <end position="28"/>
    </location>
</feature>
<feature type="compositionally biased region" description="Acidic residues" evidence="1">
    <location>
        <begin position="415"/>
        <end position="443"/>
    </location>
</feature>
<keyword evidence="2" id="KW-0472">Membrane</keyword>
<dbReference type="PROSITE" id="PS50833">
    <property type="entry name" value="BRIX"/>
    <property type="match status" value="1"/>
</dbReference>
<gene>
    <name evidence="4" type="ORF">BC938DRAFT_473286</name>
</gene>